<keyword evidence="2" id="KW-1185">Reference proteome</keyword>
<dbReference type="OrthoDB" id="6537357at2"/>
<sequence length="209" mass="23185">MESSQESALLLWLRMAASGKSLFERWHSQEHIPQRLTLPGVLSAERYVSACNARYFCRYRLSTPQALASQAYLAQNQTPPTALARQVEEKLRLEARKIVRPLASGGDSDRSHGLVVARLVLPTEQGDAPDLAAMLRQRFSPSANAVQLGWRLFGEHEDHEDRQRIVILDCADPRHGSRILAALRALIAPLPGVIALDVTAYTLQVSQGE</sequence>
<dbReference type="AlphaFoldDB" id="W0HPW9"/>
<dbReference type="EMBL" id="CP006569">
    <property type="protein sequence ID" value="AHF75901.1"/>
    <property type="molecule type" value="Genomic_DNA"/>
</dbReference>
<reference evidence="1 2" key="1">
    <citation type="journal article" date="2014" name="Genome Biol. Evol.">
        <title>Genome degeneration and adaptation in a nascent stage of symbiosis.</title>
        <authorList>
            <person name="Oakeson K.F."/>
            <person name="Gil R."/>
            <person name="Clayton A.L."/>
            <person name="Dunn D.M."/>
            <person name="von Niederhausern A.C."/>
            <person name="Hamil C."/>
            <person name="Aoyagi A."/>
            <person name="Duval B."/>
            <person name="Baca A."/>
            <person name="Silva F.J."/>
            <person name="Vallier A."/>
            <person name="Jackson D.G."/>
            <person name="Latorre A."/>
            <person name="Weiss R.B."/>
            <person name="Heddi A."/>
            <person name="Moya A."/>
            <person name="Dale C."/>
        </authorList>
    </citation>
    <scope>NUCLEOTIDE SEQUENCE [LARGE SCALE GENOMIC DNA]</scope>
    <source>
        <strain evidence="1 2">HS1</strain>
    </source>
</reference>
<organism evidence="1 2">
    <name type="scientific">Sodalis praecaptivus</name>
    <dbReference type="NCBI Taxonomy" id="1239307"/>
    <lineage>
        <taxon>Bacteria</taxon>
        <taxon>Pseudomonadati</taxon>
        <taxon>Pseudomonadota</taxon>
        <taxon>Gammaproteobacteria</taxon>
        <taxon>Enterobacterales</taxon>
        <taxon>Bruguierivoracaceae</taxon>
        <taxon>Sodalis</taxon>
    </lineage>
</organism>
<protein>
    <submittedName>
        <fullName evidence="1">Uncharacterized protein</fullName>
    </submittedName>
</protein>
<dbReference type="KEGG" id="sod:Sant_0818"/>
<evidence type="ECO:0000313" key="2">
    <source>
        <dbReference type="Proteomes" id="UP000019028"/>
    </source>
</evidence>
<name>W0HPW9_9GAMM</name>
<gene>
    <name evidence="1" type="ORF">Sant_0818</name>
</gene>
<accession>W0HPW9</accession>
<dbReference type="Proteomes" id="UP000019028">
    <property type="component" value="Chromosome"/>
</dbReference>
<dbReference type="RefSeq" id="WP_025421034.1">
    <property type="nucleotide sequence ID" value="NZ_CP006569.1"/>
</dbReference>
<proteinExistence type="predicted"/>
<evidence type="ECO:0000313" key="1">
    <source>
        <dbReference type="EMBL" id="AHF75901.1"/>
    </source>
</evidence>
<dbReference type="HOGENOM" id="CLU_089364_2_0_6"/>
<dbReference type="PATRIC" id="fig|1239307.3.peg.877"/>